<keyword evidence="1" id="KW-0805">Transcription regulation</keyword>
<dbReference type="InterPro" id="IPR011051">
    <property type="entry name" value="RmlC_Cupin_sf"/>
</dbReference>
<evidence type="ECO:0000256" key="3">
    <source>
        <dbReference type="ARBA" id="ARBA00023163"/>
    </source>
</evidence>
<reference evidence="5 6" key="1">
    <citation type="submission" date="2018-01" db="EMBL/GenBank/DDBJ databases">
        <title>Genomic Encyclopedia of Type Strains, Phase III (KMG-III): the genomes of soil and plant-associated and newly described type strains.</title>
        <authorList>
            <person name="Whitman W."/>
        </authorList>
    </citation>
    <scope>NUCLEOTIDE SEQUENCE [LARGE SCALE GENOMIC DNA]</scope>
    <source>
        <strain evidence="5 6">1131</strain>
    </source>
</reference>
<gene>
    <name evidence="5" type="ORF">CYD53_103204</name>
</gene>
<dbReference type="EMBL" id="PQFZ01000003">
    <property type="protein sequence ID" value="POR54106.1"/>
    <property type="molecule type" value="Genomic_DNA"/>
</dbReference>
<dbReference type="InterPro" id="IPR032783">
    <property type="entry name" value="AraC_lig"/>
</dbReference>
<name>A0A2S4MH85_9HYPH</name>
<dbReference type="PANTHER" id="PTHR46796">
    <property type="entry name" value="HTH-TYPE TRANSCRIPTIONAL ACTIVATOR RHAS-RELATED"/>
    <property type="match status" value="1"/>
</dbReference>
<evidence type="ECO:0000256" key="2">
    <source>
        <dbReference type="ARBA" id="ARBA00023125"/>
    </source>
</evidence>
<sequence>MLDMRSARCTRLEAGGAWALRFPAKPALKFVAVLRGQCWITLQDEQPYRLEAGDTFLLTNAPPYVIANDPRKLPEDGIALFDWAHSDVAHYGGAETVLLGGAFVFHAGNAQLLLDALPPLIHIPAQDPAAAVLRGTLEILDGEIRSTRIGSSLITHRLADILLVQALRGYVALHGNDGTGWIGALADRKIGAALSLMHGDIGHRWTVGELASAVGMSRSGFALRFKDLVGAPPLDYLLRWRMQVAREALRRNEGSVASLAAQLGYASESAFGNAFKRVLGRAPKRYWSSSVPAAVTAAGT</sequence>
<dbReference type="InterPro" id="IPR018060">
    <property type="entry name" value="HTH_AraC"/>
</dbReference>
<keyword evidence="6" id="KW-1185">Reference proteome</keyword>
<evidence type="ECO:0000259" key="4">
    <source>
        <dbReference type="PROSITE" id="PS01124"/>
    </source>
</evidence>
<dbReference type="InterPro" id="IPR009057">
    <property type="entry name" value="Homeodomain-like_sf"/>
</dbReference>
<protein>
    <submittedName>
        <fullName evidence="5">AraC family transcriptional regulator</fullName>
    </submittedName>
</protein>
<dbReference type="GO" id="GO:0003700">
    <property type="term" value="F:DNA-binding transcription factor activity"/>
    <property type="evidence" value="ECO:0007669"/>
    <property type="project" value="InterPro"/>
</dbReference>
<dbReference type="AlphaFoldDB" id="A0A2S4MH85"/>
<organism evidence="5 6">
    <name type="scientific">Bosea psychrotolerans</name>
    <dbReference type="NCBI Taxonomy" id="1871628"/>
    <lineage>
        <taxon>Bacteria</taxon>
        <taxon>Pseudomonadati</taxon>
        <taxon>Pseudomonadota</taxon>
        <taxon>Alphaproteobacteria</taxon>
        <taxon>Hyphomicrobiales</taxon>
        <taxon>Boseaceae</taxon>
        <taxon>Bosea</taxon>
    </lineage>
</organism>
<keyword evidence="3" id="KW-0804">Transcription</keyword>
<evidence type="ECO:0000256" key="1">
    <source>
        <dbReference type="ARBA" id="ARBA00023015"/>
    </source>
</evidence>
<dbReference type="Gene3D" id="1.10.10.60">
    <property type="entry name" value="Homeodomain-like"/>
    <property type="match status" value="2"/>
</dbReference>
<evidence type="ECO:0000313" key="5">
    <source>
        <dbReference type="EMBL" id="POR54106.1"/>
    </source>
</evidence>
<accession>A0A2S4MH85</accession>
<feature type="domain" description="HTH araC/xylS-type" evidence="4">
    <location>
        <begin position="191"/>
        <end position="289"/>
    </location>
</feature>
<dbReference type="Proteomes" id="UP000236919">
    <property type="component" value="Unassembled WGS sequence"/>
</dbReference>
<dbReference type="InterPro" id="IPR050204">
    <property type="entry name" value="AraC_XylS_family_regulators"/>
</dbReference>
<dbReference type="SMART" id="SM00342">
    <property type="entry name" value="HTH_ARAC"/>
    <property type="match status" value="1"/>
</dbReference>
<dbReference type="PANTHER" id="PTHR46796:SF7">
    <property type="entry name" value="ARAC FAMILY TRANSCRIPTIONAL REGULATOR"/>
    <property type="match status" value="1"/>
</dbReference>
<dbReference type="PROSITE" id="PS00041">
    <property type="entry name" value="HTH_ARAC_FAMILY_1"/>
    <property type="match status" value="1"/>
</dbReference>
<keyword evidence="2" id="KW-0238">DNA-binding</keyword>
<dbReference type="GO" id="GO:0043565">
    <property type="term" value="F:sequence-specific DNA binding"/>
    <property type="evidence" value="ECO:0007669"/>
    <property type="project" value="InterPro"/>
</dbReference>
<dbReference type="Pfam" id="PF12852">
    <property type="entry name" value="Cupin_6"/>
    <property type="match status" value="1"/>
</dbReference>
<comment type="caution">
    <text evidence="5">The sequence shown here is derived from an EMBL/GenBank/DDBJ whole genome shotgun (WGS) entry which is preliminary data.</text>
</comment>
<dbReference type="SUPFAM" id="SSF51182">
    <property type="entry name" value="RmlC-like cupins"/>
    <property type="match status" value="1"/>
</dbReference>
<dbReference type="Pfam" id="PF12833">
    <property type="entry name" value="HTH_18"/>
    <property type="match status" value="1"/>
</dbReference>
<dbReference type="SUPFAM" id="SSF46689">
    <property type="entry name" value="Homeodomain-like"/>
    <property type="match status" value="2"/>
</dbReference>
<evidence type="ECO:0000313" key="6">
    <source>
        <dbReference type="Proteomes" id="UP000236919"/>
    </source>
</evidence>
<dbReference type="PROSITE" id="PS01124">
    <property type="entry name" value="HTH_ARAC_FAMILY_2"/>
    <property type="match status" value="1"/>
</dbReference>
<dbReference type="InterPro" id="IPR018062">
    <property type="entry name" value="HTH_AraC-typ_CS"/>
</dbReference>
<proteinExistence type="predicted"/>